<dbReference type="NCBIfam" id="NF009897">
    <property type="entry name" value="PRK13357.1"/>
    <property type="match status" value="1"/>
</dbReference>
<dbReference type="AlphaFoldDB" id="A0A1B6CGK1"/>
<keyword evidence="5 11" id="KW-0808">Transferase</keyword>
<keyword evidence="7 11" id="KW-0100">Branched-chain amino acid biosynthesis</keyword>
<evidence type="ECO:0000256" key="7">
    <source>
        <dbReference type="ARBA" id="ARBA00023304"/>
    </source>
</evidence>
<evidence type="ECO:0000256" key="11">
    <source>
        <dbReference type="RuleBase" id="RU004517"/>
    </source>
</evidence>
<dbReference type="FunFam" id="3.30.470.10:FF:000002">
    <property type="entry name" value="Branched-chain-amino-acid aminotransferase"/>
    <property type="match status" value="1"/>
</dbReference>
<evidence type="ECO:0000256" key="6">
    <source>
        <dbReference type="ARBA" id="ARBA00022898"/>
    </source>
</evidence>
<dbReference type="Gene3D" id="3.30.470.10">
    <property type="match status" value="1"/>
</dbReference>
<dbReference type="GO" id="GO:0005739">
    <property type="term" value="C:mitochondrion"/>
    <property type="evidence" value="ECO:0007669"/>
    <property type="project" value="TreeGrafter"/>
</dbReference>
<evidence type="ECO:0000256" key="9">
    <source>
        <dbReference type="RuleBase" id="RU004106"/>
    </source>
</evidence>
<dbReference type="PROSITE" id="PS00770">
    <property type="entry name" value="AA_TRANSFER_CLASS_4"/>
    <property type="match status" value="1"/>
</dbReference>
<keyword evidence="4 11" id="KW-0028">Amino-acid biosynthesis</keyword>
<dbReference type="InterPro" id="IPR005786">
    <property type="entry name" value="B_amino_transII"/>
</dbReference>
<comment type="catalytic activity">
    <reaction evidence="11">
        <text>L-isoleucine + 2-oxoglutarate = (S)-3-methyl-2-oxopentanoate + L-glutamate</text>
        <dbReference type="Rhea" id="RHEA:24801"/>
        <dbReference type="ChEBI" id="CHEBI:16810"/>
        <dbReference type="ChEBI" id="CHEBI:29985"/>
        <dbReference type="ChEBI" id="CHEBI:35146"/>
        <dbReference type="ChEBI" id="CHEBI:58045"/>
        <dbReference type="EC" id="2.6.1.42"/>
    </reaction>
</comment>
<proteinExistence type="inferred from homology"/>
<dbReference type="Pfam" id="PF01063">
    <property type="entry name" value="Aminotran_4"/>
    <property type="match status" value="1"/>
</dbReference>
<evidence type="ECO:0000256" key="3">
    <source>
        <dbReference type="ARBA" id="ARBA00022576"/>
    </source>
</evidence>
<keyword evidence="6 10" id="KW-0663">Pyridoxal phosphate</keyword>
<evidence type="ECO:0000313" key="12">
    <source>
        <dbReference type="EMBL" id="JAS12503.1"/>
    </source>
</evidence>
<feature type="modified residue" description="N6-(pyridoxal phosphate)lysine" evidence="8">
    <location>
        <position position="242"/>
    </location>
</feature>
<sequence>MVKYVSLRVTRLLTSEPVSAKWMNVGVVSTRCLSFLKLQTKFQSHTEISVRLASPDRLQPKPEVSALQFGKQFTDHMLKIEYHASAGGWQQPCITPLEYLSLHPAAKVLHYAVELFEGMKAYRGVDGQIRIFRPDLNMDRMNRSAARSGLPEFDREEMIKCLCRLISIDQEWVPHSEAASLYIRPTLIGTEPTLGVSTPESALFYTILCPVGTYFGPDFKAVSLLADPKFIRAWPGGVGDKKMGSNYAPTIHVQKLAQSKGFNQVLWLYGEDNQVTEAGTMNIFLVYINDNGERELITPPLNGLILPGVTRQSILDLSREWNDYKVSERTITMKEVVKLSLEKRLLEVFGAGTACIVCPVNLIQFQNNDISIPTMKQEDPIFMRLLRTITDIQYGRIPHPWGRSIE</sequence>
<protein>
    <recommendedName>
        <fullName evidence="11">Branched-chain-amino-acid aminotransferase</fullName>
        <ecNumber evidence="11">2.6.1.42</ecNumber>
    </recommendedName>
</protein>
<dbReference type="EC" id="2.6.1.42" evidence="11"/>
<dbReference type="PANTHER" id="PTHR11825:SF44">
    <property type="entry name" value="BRANCHED-CHAIN-AMINO-ACID AMINOTRANSFERASE"/>
    <property type="match status" value="1"/>
</dbReference>
<reference evidence="12" key="1">
    <citation type="submission" date="2015-12" db="EMBL/GenBank/DDBJ databases">
        <title>De novo transcriptome assembly of four potential Pierce s Disease insect vectors from Arizona vineyards.</title>
        <authorList>
            <person name="Tassone E.E."/>
        </authorList>
    </citation>
    <scope>NUCLEOTIDE SEQUENCE</scope>
</reference>
<dbReference type="GO" id="GO:0009099">
    <property type="term" value="P:L-valine biosynthetic process"/>
    <property type="evidence" value="ECO:0007669"/>
    <property type="project" value="TreeGrafter"/>
</dbReference>
<evidence type="ECO:0000256" key="4">
    <source>
        <dbReference type="ARBA" id="ARBA00022605"/>
    </source>
</evidence>
<accession>A0A1B6CGK1</accession>
<evidence type="ECO:0000256" key="1">
    <source>
        <dbReference type="ARBA" id="ARBA00001933"/>
    </source>
</evidence>
<dbReference type="FunFam" id="3.20.10.10:FF:000004">
    <property type="entry name" value="Branched-chain-amino-acid aminotransferase"/>
    <property type="match status" value="1"/>
</dbReference>
<evidence type="ECO:0000256" key="8">
    <source>
        <dbReference type="PIRSR" id="PIRSR006468-1"/>
    </source>
</evidence>
<dbReference type="PIRSF" id="PIRSF006468">
    <property type="entry name" value="BCAT1"/>
    <property type="match status" value="1"/>
</dbReference>
<dbReference type="EMBL" id="GEDC01024795">
    <property type="protein sequence ID" value="JAS12503.1"/>
    <property type="molecule type" value="Transcribed_RNA"/>
</dbReference>
<dbReference type="PANTHER" id="PTHR11825">
    <property type="entry name" value="SUBGROUP IIII AMINOTRANSFERASE"/>
    <property type="match status" value="1"/>
</dbReference>
<dbReference type="Gene3D" id="3.20.10.10">
    <property type="entry name" value="D-amino Acid Aminotransferase, subunit A, domain 2"/>
    <property type="match status" value="1"/>
</dbReference>
<dbReference type="EMBL" id="GEDC01000097">
    <property type="protein sequence ID" value="JAS37201.1"/>
    <property type="molecule type" value="Transcribed_RNA"/>
</dbReference>
<dbReference type="InterPro" id="IPR001544">
    <property type="entry name" value="Aminotrans_IV"/>
</dbReference>
<dbReference type="GO" id="GO:0009098">
    <property type="term" value="P:L-leucine biosynthetic process"/>
    <property type="evidence" value="ECO:0007669"/>
    <property type="project" value="TreeGrafter"/>
</dbReference>
<dbReference type="InterPro" id="IPR043132">
    <property type="entry name" value="BCAT-like_C"/>
</dbReference>
<comment type="similarity">
    <text evidence="2 9">Belongs to the class-IV pyridoxal-phosphate-dependent aminotransferase family.</text>
</comment>
<dbReference type="NCBIfam" id="TIGR01123">
    <property type="entry name" value="ilvE_II"/>
    <property type="match status" value="1"/>
</dbReference>
<comment type="catalytic activity">
    <reaction evidence="11">
        <text>L-valine + 2-oxoglutarate = 3-methyl-2-oxobutanoate + L-glutamate</text>
        <dbReference type="Rhea" id="RHEA:24813"/>
        <dbReference type="ChEBI" id="CHEBI:11851"/>
        <dbReference type="ChEBI" id="CHEBI:16810"/>
        <dbReference type="ChEBI" id="CHEBI:29985"/>
        <dbReference type="ChEBI" id="CHEBI:57762"/>
        <dbReference type="EC" id="2.6.1.42"/>
    </reaction>
</comment>
<gene>
    <name evidence="13" type="ORF">g.24123</name>
    <name evidence="12" type="ORF">g.24124</name>
</gene>
<dbReference type="InterPro" id="IPR043131">
    <property type="entry name" value="BCAT-like_N"/>
</dbReference>
<comment type="catalytic activity">
    <reaction evidence="11">
        <text>L-leucine + 2-oxoglutarate = 4-methyl-2-oxopentanoate + L-glutamate</text>
        <dbReference type="Rhea" id="RHEA:18321"/>
        <dbReference type="ChEBI" id="CHEBI:16810"/>
        <dbReference type="ChEBI" id="CHEBI:17865"/>
        <dbReference type="ChEBI" id="CHEBI:29985"/>
        <dbReference type="ChEBI" id="CHEBI:57427"/>
        <dbReference type="EC" id="2.6.1.42"/>
    </reaction>
</comment>
<evidence type="ECO:0000256" key="5">
    <source>
        <dbReference type="ARBA" id="ARBA00022679"/>
    </source>
</evidence>
<evidence type="ECO:0000256" key="2">
    <source>
        <dbReference type="ARBA" id="ARBA00009320"/>
    </source>
</evidence>
<keyword evidence="3 11" id="KW-0032">Aminotransferase</keyword>
<organism evidence="12">
    <name type="scientific">Clastoptera arizonana</name>
    <name type="common">Arizona spittle bug</name>
    <dbReference type="NCBI Taxonomy" id="38151"/>
    <lineage>
        <taxon>Eukaryota</taxon>
        <taxon>Metazoa</taxon>
        <taxon>Ecdysozoa</taxon>
        <taxon>Arthropoda</taxon>
        <taxon>Hexapoda</taxon>
        <taxon>Insecta</taxon>
        <taxon>Pterygota</taxon>
        <taxon>Neoptera</taxon>
        <taxon>Paraneoptera</taxon>
        <taxon>Hemiptera</taxon>
        <taxon>Auchenorrhyncha</taxon>
        <taxon>Cercopoidea</taxon>
        <taxon>Clastopteridae</taxon>
        <taxon>Clastoptera</taxon>
    </lineage>
</organism>
<evidence type="ECO:0000313" key="13">
    <source>
        <dbReference type="EMBL" id="JAS37201.1"/>
    </source>
</evidence>
<comment type="cofactor">
    <cofactor evidence="1 10">
        <name>pyridoxal 5'-phosphate</name>
        <dbReference type="ChEBI" id="CHEBI:597326"/>
    </cofactor>
</comment>
<evidence type="ECO:0000256" key="10">
    <source>
        <dbReference type="RuleBase" id="RU004516"/>
    </source>
</evidence>
<dbReference type="SUPFAM" id="SSF56752">
    <property type="entry name" value="D-aminoacid aminotransferase-like PLP-dependent enzymes"/>
    <property type="match status" value="1"/>
</dbReference>
<dbReference type="InterPro" id="IPR018300">
    <property type="entry name" value="Aminotrans_IV_CS"/>
</dbReference>
<dbReference type="CDD" id="cd01557">
    <property type="entry name" value="BCAT_beta_family"/>
    <property type="match status" value="1"/>
</dbReference>
<name>A0A1B6CGK1_9HEMI</name>
<dbReference type="InterPro" id="IPR036038">
    <property type="entry name" value="Aminotransferase-like"/>
</dbReference>
<dbReference type="InterPro" id="IPR033939">
    <property type="entry name" value="BCAT_family"/>
</dbReference>
<dbReference type="GO" id="GO:0004084">
    <property type="term" value="F:branched-chain-amino-acid transaminase activity"/>
    <property type="evidence" value="ECO:0007669"/>
    <property type="project" value="UniProtKB-EC"/>
</dbReference>